<comment type="caution">
    <text evidence="22">The sequence shown here is derived from an EMBL/GenBank/DDBJ whole genome shotgun (WGS) entry which is preliminary data.</text>
</comment>
<evidence type="ECO:0000256" key="10">
    <source>
        <dbReference type="ARBA" id="ARBA00022516"/>
    </source>
</evidence>
<accession>A0A4R6SNS7</accession>
<dbReference type="RefSeq" id="WP_133848485.1">
    <property type="nucleotide sequence ID" value="NZ_SNXZ01000001.1"/>
</dbReference>
<protein>
    <recommendedName>
        <fullName evidence="8">Acetyl-coenzyme A carboxylase carboxyl transferase subunits beta/alpha</fullName>
        <ecNumber evidence="7">2.1.3.15</ecNumber>
    </recommendedName>
</protein>
<evidence type="ECO:0000256" key="15">
    <source>
        <dbReference type="ARBA" id="ARBA00022840"/>
    </source>
</evidence>
<evidence type="ECO:0000256" key="12">
    <source>
        <dbReference type="ARBA" id="ARBA00022741"/>
    </source>
</evidence>
<evidence type="ECO:0000256" key="9">
    <source>
        <dbReference type="ARBA" id="ARBA00022490"/>
    </source>
</evidence>
<keyword evidence="11 22" id="KW-0808">Transferase</keyword>
<name>A0A4R6SNS7_LABRH</name>
<organism evidence="22 23">
    <name type="scientific">Labedaea rhizosphaerae</name>
    <dbReference type="NCBI Taxonomy" id="598644"/>
    <lineage>
        <taxon>Bacteria</taxon>
        <taxon>Bacillati</taxon>
        <taxon>Actinomycetota</taxon>
        <taxon>Actinomycetes</taxon>
        <taxon>Pseudonocardiales</taxon>
        <taxon>Pseudonocardiaceae</taxon>
        <taxon>Labedaea</taxon>
    </lineage>
</organism>
<dbReference type="InterPro" id="IPR011763">
    <property type="entry name" value="COA_CT_C"/>
</dbReference>
<dbReference type="Pfam" id="PF03255">
    <property type="entry name" value="ACCA"/>
    <property type="match status" value="1"/>
</dbReference>
<dbReference type="Gene3D" id="3.90.226.10">
    <property type="entry name" value="2-enoyl-CoA Hydratase, Chain A, domain 1"/>
    <property type="match status" value="2"/>
</dbReference>
<evidence type="ECO:0000313" key="22">
    <source>
        <dbReference type="EMBL" id="TDQ05799.1"/>
    </source>
</evidence>
<dbReference type="GO" id="GO:0016743">
    <property type="term" value="F:carboxyl- or carbamoyltransferase activity"/>
    <property type="evidence" value="ECO:0007669"/>
    <property type="project" value="InterPro"/>
</dbReference>
<evidence type="ECO:0000256" key="17">
    <source>
        <dbReference type="ARBA" id="ARBA00023160"/>
    </source>
</evidence>
<evidence type="ECO:0000256" key="13">
    <source>
        <dbReference type="ARBA" id="ARBA00022771"/>
    </source>
</evidence>
<evidence type="ECO:0000259" key="21">
    <source>
        <dbReference type="PROSITE" id="PS50989"/>
    </source>
</evidence>
<dbReference type="Pfam" id="PF01039">
    <property type="entry name" value="Carboxyl_trans"/>
    <property type="match status" value="1"/>
</dbReference>
<keyword evidence="16" id="KW-0443">Lipid metabolism</keyword>
<dbReference type="AlphaFoldDB" id="A0A4R6SNS7"/>
<dbReference type="InterPro" id="IPR011762">
    <property type="entry name" value="COA_CT_N"/>
</dbReference>
<evidence type="ECO:0000256" key="3">
    <source>
        <dbReference type="ARBA" id="ARBA00004956"/>
    </source>
</evidence>
<dbReference type="PROSITE" id="PS50989">
    <property type="entry name" value="COA_CT_CTER"/>
    <property type="match status" value="1"/>
</dbReference>
<dbReference type="GO" id="GO:0009317">
    <property type="term" value="C:acetyl-CoA carboxylase complex"/>
    <property type="evidence" value="ECO:0007669"/>
    <property type="project" value="InterPro"/>
</dbReference>
<keyword evidence="17" id="KW-0275">Fatty acid biosynthesis</keyword>
<dbReference type="PRINTS" id="PR01070">
    <property type="entry name" value="ACCCTRFRASEB"/>
</dbReference>
<dbReference type="GO" id="GO:0005524">
    <property type="term" value="F:ATP binding"/>
    <property type="evidence" value="ECO:0007669"/>
    <property type="project" value="UniProtKB-KW"/>
</dbReference>
<dbReference type="EMBL" id="SNXZ01000001">
    <property type="protein sequence ID" value="TDQ05799.1"/>
    <property type="molecule type" value="Genomic_DNA"/>
</dbReference>
<comment type="pathway">
    <text evidence="3">Lipid metabolism; malonyl-CoA biosynthesis; malonyl-CoA from acetyl-CoA: step 1/1.</text>
</comment>
<dbReference type="InterPro" id="IPR001095">
    <property type="entry name" value="Acetyl_CoA_COase_a_su"/>
</dbReference>
<comment type="subunit">
    <text evidence="6">Acetyl-CoA carboxylase is a heterotetramer composed of biotin carboxyl carrier protein (AccB), biotin carboxylase (AccC) and two subunits of ACCase subunit beta/alpha.</text>
</comment>
<dbReference type="GO" id="GO:2001295">
    <property type="term" value="P:malonyl-CoA biosynthetic process"/>
    <property type="evidence" value="ECO:0007669"/>
    <property type="project" value="UniProtKB-UniPathway"/>
</dbReference>
<dbReference type="InterPro" id="IPR000438">
    <property type="entry name" value="Acetyl_CoA_COase_Trfase_b_su"/>
</dbReference>
<keyword evidence="13" id="KW-0862">Zinc</keyword>
<comment type="subcellular location">
    <subcellularLocation>
        <location evidence="2">Cytoplasm</location>
    </subcellularLocation>
</comment>
<keyword evidence="14" id="KW-0276">Fatty acid metabolism</keyword>
<reference evidence="22 23" key="1">
    <citation type="submission" date="2019-03" db="EMBL/GenBank/DDBJ databases">
        <title>Genomic Encyclopedia of Type Strains, Phase IV (KMG-IV): sequencing the most valuable type-strain genomes for metagenomic binning, comparative biology and taxonomic classification.</title>
        <authorList>
            <person name="Goeker M."/>
        </authorList>
    </citation>
    <scope>NUCLEOTIDE SEQUENCE [LARGE SCALE GENOMIC DNA]</scope>
    <source>
        <strain evidence="22 23">DSM 45361</strain>
    </source>
</reference>
<evidence type="ECO:0000256" key="4">
    <source>
        <dbReference type="ARBA" id="ARBA00006276"/>
    </source>
</evidence>
<evidence type="ECO:0000256" key="5">
    <source>
        <dbReference type="ARBA" id="ARBA00010284"/>
    </source>
</evidence>
<feature type="domain" description="CoA carboxyltransferase N-terminal" evidence="20">
    <location>
        <begin position="1"/>
        <end position="231"/>
    </location>
</feature>
<sequence length="437" mass="44981">MGEARALAVALAPDFAELPSTSPQETDGPLDWPGYGTARKLAAERTGERESVLCGVGTLGGARAVLIAFEFGFFGGSVGSAAGERVVRAFAHALAQRLPVVSLLATGGSRMQESMVSLRQLQRIAAARACLAEAGLPHVAVLRNPTTGGVWASLGASADVIVALAQAQIGFAGRRVRPPGDDHAYRAEGQFAAGNVDEVVTPDDLPAVLAQWLELLRGNADPAPVPNALGTAEPAAGGWDAVRLTRAAVRPRADAYLDDYFTARRTISGDRCGGVDDGVRCGVGLHDGRPIAFAAQLGTPTTPAGFRTATRLLRLADRLRLPVLTLVDTPGAANDDRAERAGLGPSIAELFGAIASARVPVTTLVIGEGGSGGALALAAPDNTWITPDAYFSVIAPELAAAILKRPATEVPAVADALRLRPEDLVALGAVRGIAGTR</sequence>
<dbReference type="OrthoDB" id="9772975at2"/>
<keyword evidence="10" id="KW-0444">Lipid biosynthesis</keyword>
<evidence type="ECO:0000256" key="18">
    <source>
        <dbReference type="ARBA" id="ARBA00025280"/>
    </source>
</evidence>
<dbReference type="GO" id="GO:0008270">
    <property type="term" value="F:zinc ion binding"/>
    <property type="evidence" value="ECO:0007669"/>
    <property type="project" value="UniProtKB-KW"/>
</dbReference>
<comment type="function">
    <text evidence="18">Component of the acetyl coenzyme A carboxylase (ACC) complex. Biotin carboxylase (BC) catalyzes the carboxylation of biotin on its carrier protein (BCCP) and then the CO(2) group is transferred by the transcarboxylase to acetyl-CoA to form malonyl-CoA.</text>
</comment>
<dbReference type="PANTHER" id="PTHR42853">
    <property type="entry name" value="ACETYL-COENZYME A CARBOXYLASE CARBOXYL TRANSFERASE SUBUNIT ALPHA"/>
    <property type="match status" value="1"/>
</dbReference>
<gene>
    <name evidence="22" type="ORF">EV186_1011777</name>
</gene>
<evidence type="ECO:0000256" key="14">
    <source>
        <dbReference type="ARBA" id="ARBA00022832"/>
    </source>
</evidence>
<dbReference type="SUPFAM" id="SSF52096">
    <property type="entry name" value="ClpP/crotonase"/>
    <property type="match status" value="2"/>
</dbReference>
<evidence type="ECO:0000256" key="11">
    <source>
        <dbReference type="ARBA" id="ARBA00022679"/>
    </source>
</evidence>
<keyword evidence="9" id="KW-0963">Cytoplasm</keyword>
<evidence type="ECO:0000256" key="19">
    <source>
        <dbReference type="ARBA" id="ARBA00049152"/>
    </source>
</evidence>
<comment type="cofactor">
    <cofactor evidence="1">
        <name>Zn(2+)</name>
        <dbReference type="ChEBI" id="CHEBI:29105"/>
    </cofactor>
</comment>
<keyword evidence="15" id="KW-0067">ATP-binding</keyword>
<dbReference type="PANTHER" id="PTHR42853:SF3">
    <property type="entry name" value="ACETYL-COENZYME A CARBOXYLASE CARBOXYL TRANSFERASE SUBUNIT ALPHA, CHLOROPLASTIC"/>
    <property type="match status" value="1"/>
</dbReference>
<dbReference type="InterPro" id="IPR034733">
    <property type="entry name" value="AcCoA_carboxyl_beta"/>
</dbReference>
<keyword evidence="12" id="KW-0547">Nucleotide-binding</keyword>
<dbReference type="Proteomes" id="UP000295444">
    <property type="component" value="Unassembled WGS sequence"/>
</dbReference>
<dbReference type="PROSITE" id="PS50980">
    <property type="entry name" value="COA_CT_NTER"/>
    <property type="match status" value="1"/>
</dbReference>
<evidence type="ECO:0000256" key="1">
    <source>
        <dbReference type="ARBA" id="ARBA00001947"/>
    </source>
</evidence>
<keyword evidence="23" id="KW-1185">Reference proteome</keyword>
<comment type="similarity">
    <text evidence="4">In the C-terminal section; belongs to the AccA family.</text>
</comment>
<dbReference type="GO" id="GO:0003989">
    <property type="term" value="F:acetyl-CoA carboxylase activity"/>
    <property type="evidence" value="ECO:0007669"/>
    <property type="project" value="InterPro"/>
</dbReference>
<feature type="domain" description="CoA carboxyltransferase C-terminal" evidence="21">
    <location>
        <begin position="228"/>
        <end position="437"/>
    </location>
</feature>
<dbReference type="UniPathway" id="UPA00655">
    <property type="reaction ID" value="UER00711"/>
</dbReference>
<comment type="similarity">
    <text evidence="5">In the N-terminal section; belongs to the AccD/PCCB family.</text>
</comment>
<evidence type="ECO:0000256" key="6">
    <source>
        <dbReference type="ARBA" id="ARBA00011664"/>
    </source>
</evidence>
<dbReference type="InterPro" id="IPR029045">
    <property type="entry name" value="ClpP/crotonase-like_dom_sf"/>
</dbReference>
<evidence type="ECO:0000256" key="2">
    <source>
        <dbReference type="ARBA" id="ARBA00004496"/>
    </source>
</evidence>
<dbReference type="GO" id="GO:0006633">
    <property type="term" value="P:fatty acid biosynthetic process"/>
    <property type="evidence" value="ECO:0007669"/>
    <property type="project" value="UniProtKB-KW"/>
</dbReference>
<evidence type="ECO:0000256" key="8">
    <source>
        <dbReference type="ARBA" id="ARBA00018312"/>
    </source>
</evidence>
<comment type="catalytic activity">
    <reaction evidence="19">
        <text>N(6)-carboxybiotinyl-L-lysyl-[protein] + acetyl-CoA = N(6)-biotinyl-L-lysyl-[protein] + malonyl-CoA</text>
        <dbReference type="Rhea" id="RHEA:54728"/>
        <dbReference type="Rhea" id="RHEA-COMP:10505"/>
        <dbReference type="Rhea" id="RHEA-COMP:10506"/>
        <dbReference type="ChEBI" id="CHEBI:57288"/>
        <dbReference type="ChEBI" id="CHEBI:57384"/>
        <dbReference type="ChEBI" id="CHEBI:83144"/>
        <dbReference type="ChEBI" id="CHEBI:83145"/>
        <dbReference type="EC" id="2.1.3.15"/>
    </reaction>
</comment>
<evidence type="ECO:0000259" key="20">
    <source>
        <dbReference type="PROSITE" id="PS50980"/>
    </source>
</evidence>
<evidence type="ECO:0000256" key="16">
    <source>
        <dbReference type="ARBA" id="ARBA00023098"/>
    </source>
</evidence>
<proteinExistence type="inferred from homology"/>
<keyword evidence="13" id="KW-0479">Metal-binding</keyword>
<evidence type="ECO:0000256" key="7">
    <source>
        <dbReference type="ARBA" id="ARBA00011883"/>
    </source>
</evidence>
<keyword evidence="13" id="KW-0863">Zinc-finger</keyword>
<dbReference type="EC" id="2.1.3.15" evidence="7"/>
<evidence type="ECO:0000313" key="23">
    <source>
        <dbReference type="Proteomes" id="UP000295444"/>
    </source>
</evidence>